<keyword evidence="3" id="KW-1185">Reference proteome</keyword>
<name>A0AB37Z8K6_9PSED</name>
<comment type="similarity">
    <text evidence="1">Belongs to the bacterial solute-binding protein 3 family.</text>
</comment>
<organism evidence="2 3">
    <name type="scientific">Pseudomonas peli</name>
    <dbReference type="NCBI Taxonomy" id="592361"/>
    <lineage>
        <taxon>Bacteria</taxon>
        <taxon>Pseudomonadati</taxon>
        <taxon>Pseudomonadota</taxon>
        <taxon>Gammaproteobacteria</taxon>
        <taxon>Pseudomonadales</taxon>
        <taxon>Pseudomonadaceae</taxon>
        <taxon>Pseudomonas</taxon>
    </lineage>
</organism>
<gene>
    <name evidence="2" type="ORF">SAMN05216370_2622</name>
</gene>
<dbReference type="AlphaFoldDB" id="A0AB37Z8K6"/>
<comment type="caution">
    <text evidence="2">The sequence shown here is derived from an EMBL/GenBank/DDBJ whole genome shotgun (WGS) entry which is preliminary data.</text>
</comment>
<reference evidence="2 3" key="1">
    <citation type="submission" date="2016-10" db="EMBL/GenBank/DDBJ databases">
        <authorList>
            <person name="Varghese N."/>
            <person name="Submissions S."/>
        </authorList>
    </citation>
    <scope>NUCLEOTIDE SEQUENCE [LARGE SCALE GENOMIC DNA]</scope>
    <source>
        <strain evidence="2 3">DSM 17833</strain>
    </source>
</reference>
<proteinExistence type="inferred from homology"/>
<accession>A0AB37Z8K6</accession>
<evidence type="ECO:0000313" key="3">
    <source>
        <dbReference type="Proteomes" id="UP000242418"/>
    </source>
</evidence>
<protein>
    <submittedName>
        <fullName evidence="2">Amino acid ABC transporter substrate-binding protein, PAAT family</fullName>
    </submittedName>
</protein>
<dbReference type="PANTHER" id="PTHR35936">
    <property type="entry name" value="MEMBRANE-BOUND LYTIC MUREIN TRANSGLYCOSYLASE F"/>
    <property type="match status" value="1"/>
</dbReference>
<evidence type="ECO:0000313" key="2">
    <source>
        <dbReference type="EMBL" id="SCW66540.1"/>
    </source>
</evidence>
<dbReference type="EMBL" id="FMTL01000002">
    <property type="protein sequence ID" value="SCW66540.1"/>
    <property type="molecule type" value="Genomic_DNA"/>
</dbReference>
<dbReference type="Gene3D" id="3.40.190.10">
    <property type="entry name" value="Periplasmic binding protein-like II"/>
    <property type="match status" value="2"/>
</dbReference>
<sequence length="245" mass="28261">MLGAGLRTLITILLISCGGWACADELRWGFATADGMPYVDVHEQQLRGGFIYQLGQLASQQLGFDAAFVETPNKRIDEFMQRGRIHVICNSNPQWIDKPERYHWSAPLYSEEDVLLLHREHAPITGLQELHGKTVGTQLGYVYNNELMQAFASKQIIRQDLRDHRAGLNLLRKQRLDAIIDMRRSLRFEMAKHPDTPLQINPWVIERYEMYCTYSPQLPVSDEAMDSTLLRLRDQGLIKHMLNDI</sequence>
<evidence type="ECO:0000256" key="1">
    <source>
        <dbReference type="ARBA" id="ARBA00010333"/>
    </source>
</evidence>
<dbReference type="SUPFAM" id="SSF53850">
    <property type="entry name" value="Periplasmic binding protein-like II"/>
    <property type="match status" value="1"/>
</dbReference>
<dbReference type="PANTHER" id="PTHR35936:SF6">
    <property type="entry name" value="AMINO ACID ABC TRANSPORTER SUBSTRATE-BINDING PAAT FAMILY PROTEIN"/>
    <property type="match status" value="1"/>
</dbReference>
<dbReference type="Proteomes" id="UP000242418">
    <property type="component" value="Unassembled WGS sequence"/>
</dbReference>